<keyword evidence="1" id="KW-0812">Transmembrane</keyword>
<gene>
    <name evidence="2" type="ORF">GCM10017781_34840</name>
    <name evidence="3" type="ORF">HNQ07_003349</name>
</gene>
<feature type="transmembrane region" description="Helical" evidence="1">
    <location>
        <begin position="35"/>
        <end position="52"/>
    </location>
</feature>
<evidence type="ECO:0000313" key="5">
    <source>
        <dbReference type="Proteomes" id="UP000619376"/>
    </source>
</evidence>
<name>A0A7W8KJU2_9DEIO</name>
<keyword evidence="5" id="KW-1185">Reference proteome</keyword>
<organism evidence="3 4">
    <name type="scientific">Deinococcus metalli</name>
    <dbReference type="NCBI Taxonomy" id="1141878"/>
    <lineage>
        <taxon>Bacteria</taxon>
        <taxon>Thermotogati</taxon>
        <taxon>Deinococcota</taxon>
        <taxon>Deinococci</taxon>
        <taxon>Deinococcales</taxon>
        <taxon>Deinococcaceae</taxon>
        <taxon>Deinococcus</taxon>
    </lineage>
</organism>
<dbReference type="Proteomes" id="UP000619376">
    <property type="component" value="Unassembled WGS sequence"/>
</dbReference>
<protein>
    <submittedName>
        <fullName evidence="3">VanZ family protein</fullName>
    </submittedName>
</protein>
<dbReference type="RefSeq" id="WP_184113788.1">
    <property type="nucleotide sequence ID" value="NZ_BNAJ01000010.1"/>
</dbReference>
<evidence type="ECO:0000313" key="3">
    <source>
        <dbReference type="EMBL" id="MBB5377849.1"/>
    </source>
</evidence>
<reference evidence="2" key="1">
    <citation type="journal article" date="2014" name="Int. J. Syst. Evol. Microbiol.">
        <title>Complete genome of a new Firmicutes species belonging to the dominant human colonic microbiota ('Ruminococcus bicirculans') reveals two chromosomes and a selective capacity to utilize plant glucans.</title>
        <authorList>
            <consortium name="NISC Comparative Sequencing Program"/>
            <person name="Wegmann U."/>
            <person name="Louis P."/>
            <person name="Goesmann A."/>
            <person name="Henrissat B."/>
            <person name="Duncan S.H."/>
            <person name="Flint H.J."/>
        </authorList>
    </citation>
    <scope>NUCLEOTIDE SEQUENCE</scope>
    <source>
        <strain evidence="2">CGMCC 1.18437</strain>
    </source>
</reference>
<sequence>MRRNCGRWILAALLLVGADWHVLHTDLPGNFSNRAAHLLLLALLGFALARVVGRRGVALALCAWWSAALQWHLAFVPGHEVGVNVWLPDVLAAIAGAWWAVRRPALAARVNGVRSVAVLSDIPR</sequence>
<reference evidence="5" key="2">
    <citation type="journal article" date="2019" name="Int. J. Syst. Evol. Microbiol.">
        <title>The Global Catalogue of Microorganisms (GCM) 10K type strain sequencing project: providing services to taxonomists for standard genome sequencing and annotation.</title>
        <authorList>
            <consortium name="The Broad Institute Genomics Platform"/>
            <consortium name="The Broad Institute Genome Sequencing Center for Infectious Disease"/>
            <person name="Wu L."/>
            <person name="Ma J."/>
        </authorList>
    </citation>
    <scope>NUCLEOTIDE SEQUENCE [LARGE SCALE GENOMIC DNA]</scope>
    <source>
        <strain evidence="5">CGMCC 1.18437</strain>
    </source>
</reference>
<proteinExistence type="predicted"/>
<dbReference type="Proteomes" id="UP000539473">
    <property type="component" value="Unassembled WGS sequence"/>
</dbReference>
<reference evidence="2" key="4">
    <citation type="submission" date="2024-05" db="EMBL/GenBank/DDBJ databases">
        <authorList>
            <person name="Sun Q."/>
            <person name="Zhou Y."/>
        </authorList>
    </citation>
    <scope>NUCLEOTIDE SEQUENCE</scope>
    <source>
        <strain evidence="2">CGMCC 1.18437</strain>
    </source>
</reference>
<dbReference type="EMBL" id="BNAJ01000010">
    <property type="protein sequence ID" value="GHF55492.1"/>
    <property type="molecule type" value="Genomic_DNA"/>
</dbReference>
<dbReference type="EMBL" id="JACHFK010000009">
    <property type="protein sequence ID" value="MBB5377849.1"/>
    <property type="molecule type" value="Genomic_DNA"/>
</dbReference>
<comment type="caution">
    <text evidence="3">The sequence shown here is derived from an EMBL/GenBank/DDBJ whole genome shotgun (WGS) entry which is preliminary data.</text>
</comment>
<evidence type="ECO:0000313" key="4">
    <source>
        <dbReference type="Proteomes" id="UP000539473"/>
    </source>
</evidence>
<reference evidence="3 4" key="3">
    <citation type="submission" date="2020-08" db="EMBL/GenBank/DDBJ databases">
        <title>Genomic Encyclopedia of Type Strains, Phase IV (KMG-IV): sequencing the most valuable type-strain genomes for metagenomic binning, comparative biology and taxonomic classification.</title>
        <authorList>
            <person name="Goeker M."/>
        </authorList>
    </citation>
    <scope>NUCLEOTIDE SEQUENCE [LARGE SCALE GENOMIC DNA]</scope>
    <source>
        <strain evidence="3 4">DSM 27521</strain>
    </source>
</reference>
<keyword evidence="1" id="KW-0472">Membrane</keyword>
<accession>A0A7W8KJU2</accession>
<keyword evidence="1" id="KW-1133">Transmembrane helix</keyword>
<evidence type="ECO:0000256" key="1">
    <source>
        <dbReference type="SAM" id="Phobius"/>
    </source>
</evidence>
<evidence type="ECO:0000313" key="2">
    <source>
        <dbReference type="EMBL" id="GHF55492.1"/>
    </source>
</evidence>
<dbReference type="AlphaFoldDB" id="A0A7W8KJU2"/>